<dbReference type="EMBL" id="JAGSGD010000001">
    <property type="protein sequence ID" value="MBR7620252.1"/>
    <property type="molecule type" value="Genomic_DNA"/>
</dbReference>
<dbReference type="Proteomes" id="UP000622580">
    <property type="component" value="Unassembled WGS sequence"/>
</dbReference>
<dbReference type="EMBL" id="CP068570">
    <property type="protein sequence ID" value="QQZ49090.1"/>
    <property type="molecule type" value="Genomic_DNA"/>
</dbReference>
<keyword evidence="1" id="KW-0732">Signal</keyword>
<gene>
    <name evidence="3" type="ORF">JKL49_12715</name>
    <name evidence="4" type="ORF">JKL49_18190</name>
</gene>
<dbReference type="Pfam" id="PF10988">
    <property type="entry name" value="DUF2807"/>
    <property type="match status" value="1"/>
</dbReference>
<feature type="domain" description="Putative auto-transporter adhesin head GIN" evidence="2">
    <location>
        <begin position="186"/>
        <end position="275"/>
    </location>
</feature>
<evidence type="ECO:0000256" key="1">
    <source>
        <dbReference type="SAM" id="SignalP"/>
    </source>
</evidence>
<evidence type="ECO:0000259" key="2">
    <source>
        <dbReference type="Pfam" id="PF10988"/>
    </source>
</evidence>
<proteinExistence type="predicted"/>
<evidence type="ECO:0000313" key="4">
    <source>
        <dbReference type="EMBL" id="QQZ49090.1"/>
    </source>
</evidence>
<evidence type="ECO:0000313" key="5">
    <source>
        <dbReference type="Proteomes" id="UP000622580"/>
    </source>
</evidence>
<organism evidence="3 5">
    <name type="scientific">Phenylobacterium glaciei</name>
    <dbReference type="NCBI Taxonomy" id="2803784"/>
    <lineage>
        <taxon>Bacteria</taxon>
        <taxon>Pseudomonadati</taxon>
        <taxon>Pseudomonadota</taxon>
        <taxon>Alphaproteobacteria</taxon>
        <taxon>Caulobacterales</taxon>
        <taxon>Caulobacteraceae</taxon>
        <taxon>Phenylobacterium</taxon>
    </lineage>
</organism>
<keyword evidence="5" id="KW-1185">Reference proteome</keyword>
<feature type="signal peptide" evidence="1">
    <location>
        <begin position="1"/>
        <end position="22"/>
    </location>
</feature>
<reference evidence="3" key="2">
    <citation type="submission" date="2021-04" db="EMBL/GenBank/DDBJ databases">
        <title>Draft genome assembly of strain Phenylobacterium sp. 20VBR1 using MiniION and Illumina platforms.</title>
        <authorList>
            <person name="Thomas F.A."/>
            <person name="Krishnan K.P."/>
            <person name="Sinha R.K."/>
        </authorList>
    </citation>
    <scope>NUCLEOTIDE SEQUENCE</scope>
    <source>
        <strain evidence="3">20VBR1</strain>
    </source>
</reference>
<accession>A0A941HXE7</accession>
<dbReference type="InterPro" id="IPR021255">
    <property type="entry name" value="DUF2807"/>
</dbReference>
<feature type="chain" id="PRO_5044462987" evidence="1">
    <location>
        <begin position="23"/>
        <end position="276"/>
    </location>
</feature>
<evidence type="ECO:0000313" key="3">
    <source>
        <dbReference type="EMBL" id="MBR7620252.1"/>
    </source>
</evidence>
<dbReference type="AlphaFoldDB" id="A0A941HXE7"/>
<protein>
    <submittedName>
        <fullName evidence="3">DUF2807 domain-containing protein</fullName>
    </submittedName>
</protein>
<dbReference type="RefSeq" id="WP_215340971.1">
    <property type="nucleotide sequence ID" value="NZ_JAGSGD010000001.1"/>
</dbReference>
<dbReference type="Gene3D" id="2.160.20.120">
    <property type="match status" value="1"/>
</dbReference>
<name>A0A941HXE7_9CAUL</name>
<sequence length="276" mass="27182">MRLLTVLTAVSALALIAGAANAATVEVKDAVARVVVIPENRQDIKVEFLTTNPSLPLQVRSLAGKTIIDGNLDRKIKSCHSEGDKARVYVSGVGDVAYEDMPQVVIRTPKDAKVEAGGAVFGSVGKTASLELSNAGCGDWTVGNVAGKMSINVAGSGDTNAGASGEAVLRVAGSGDVQTQGVNGGLEISVAGSGDVSVASISGPLTVKIAGSGDVSIKGGKASEVNASVAGSGNVDFGGVAGSLKAKIAGSGDVHVKSVTGEISKAIVGSGNVSVG</sequence>
<reference evidence="4" key="1">
    <citation type="submission" date="2021-01" db="EMBL/GenBank/DDBJ databases">
        <title>Genome sequence of Phenylobacterium sp. 20VBR1 isolated from a valley glaceir, Ny-Alesund, Svalbard.</title>
        <authorList>
            <person name="Thomas F.A."/>
            <person name="Krishnan K.P."/>
            <person name="Sinha R.K."/>
        </authorList>
    </citation>
    <scope>NUCLEOTIDE SEQUENCE</scope>
    <source>
        <strain evidence="4">20VBR1</strain>
    </source>
</reference>